<accession>A0A1G9EYR8</accession>
<reference evidence="2 3" key="1">
    <citation type="submission" date="2016-10" db="EMBL/GenBank/DDBJ databases">
        <authorList>
            <person name="de Groot N.N."/>
        </authorList>
    </citation>
    <scope>NUCLEOTIDE SEQUENCE [LARGE SCALE GENOMIC DNA]</scope>
    <source>
        <strain evidence="2 3">DSM 25186</strain>
    </source>
</reference>
<dbReference type="GO" id="GO:0005737">
    <property type="term" value="C:cytoplasm"/>
    <property type="evidence" value="ECO:0007669"/>
    <property type="project" value="UniProtKB-SubCell"/>
</dbReference>
<evidence type="ECO:0000313" key="2">
    <source>
        <dbReference type="EMBL" id="SDK81198.1"/>
    </source>
</evidence>
<dbReference type="RefSeq" id="WP_089681615.1">
    <property type="nucleotide sequence ID" value="NZ_FNFO01000003.1"/>
</dbReference>
<dbReference type="Proteomes" id="UP000198510">
    <property type="component" value="Unassembled WGS sequence"/>
</dbReference>
<comment type="subcellular location">
    <subcellularLocation>
        <location evidence="1">Cytoplasm</location>
    </subcellularLocation>
</comment>
<organism evidence="2 3">
    <name type="scientific">Catalinimonas alkaloidigena</name>
    <dbReference type="NCBI Taxonomy" id="1075417"/>
    <lineage>
        <taxon>Bacteria</taxon>
        <taxon>Pseudomonadati</taxon>
        <taxon>Bacteroidota</taxon>
        <taxon>Cytophagia</taxon>
        <taxon>Cytophagales</taxon>
        <taxon>Catalimonadaceae</taxon>
        <taxon>Catalinimonas</taxon>
    </lineage>
</organism>
<evidence type="ECO:0000256" key="1">
    <source>
        <dbReference type="ARBA" id="ARBA00004496"/>
    </source>
</evidence>
<dbReference type="InterPro" id="IPR019903">
    <property type="entry name" value="RIC_family"/>
</dbReference>
<name>A0A1G9EYR8_9BACT</name>
<protein>
    <submittedName>
        <fullName evidence="2">Regulator of cell morphogenesis and NO signaling</fullName>
    </submittedName>
</protein>
<dbReference type="PANTHER" id="PTHR36438">
    <property type="entry name" value="IRON-SULFUR CLUSTER REPAIR PROTEIN YTFE"/>
    <property type="match status" value="1"/>
</dbReference>
<gene>
    <name evidence="2" type="ORF">SAMN05421823_103622</name>
</gene>
<evidence type="ECO:0000313" key="3">
    <source>
        <dbReference type="Proteomes" id="UP000198510"/>
    </source>
</evidence>
<sequence>MAIGIEKRTIEELVTENHARAAVLYQEGIPFYDCGSLTLAEVCRRRGYSVDLLLNRLKQRIAPPTREDLAWATYPVNAIIAFLRHTHRLYLREKLPFVRQLLARTLPSFFHKPQIGHDLQLVFPLFAEDFIHHIHEEEDTLFAYILKLQEVKLGKRSCASMFYDLERHSIQQFAVEHHDDDDDMTGIRQITQQYDLHPQDHLHVRVLYTELRLLEEDLQRHASIENHVLFPKALCLEQEVKQSLRRTASYN</sequence>
<dbReference type="OrthoDB" id="977349at2"/>
<dbReference type="STRING" id="1075417.SAMN05421823_103622"/>
<proteinExistence type="predicted"/>
<dbReference type="Gene3D" id="1.20.120.520">
    <property type="entry name" value="nmb1532 protein domain like"/>
    <property type="match status" value="1"/>
</dbReference>
<dbReference type="EMBL" id="FNFO01000003">
    <property type="protein sequence ID" value="SDK81198.1"/>
    <property type="molecule type" value="Genomic_DNA"/>
</dbReference>
<dbReference type="PANTHER" id="PTHR36438:SF1">
    <property type="entry name" value="IRON-SULFUR CLUSTER REPAIR PROTEIN YTFE"/>
    <property type="match status" value="1"/>
</dbReference>
<keyword evidence="3" id="KW-1185">Reference proteome</keyword>
<dbReference type="AlphaFoldDB" id="A0A1G9EYR8"/>